<dbReference type="VEuPathDB" id="FungiDB:PPTG_24241"/>
<reference evidence="1" key="1">
    <citation type="submission" date="2013-11" db="EMBL/GenBank/DDBJ databases">
        <title>The Genome Sequence of Phytophthora parasitica CHvinca01.</title>
        <authorList>
            <consortium name="The Broad Institute Genomics Platform"/>
            <person name="Russ C."/>
            <person name="Tyler B."/>
            <person name="Panabieres F."/>
            <person name="Shan W."/>
            <person name="Tripathy S."/>
            <person name="Grunwald N."/>
            <person name="Machado M."/>
            <person name="Johnson C.S."/>
            <person name="Arredondo F."/>
            <person name="Hong C."/>
            <person name="Coffey M."/>
            <person name="Young S.K."/>
            <person name="Zeng Q."/>
            <person name="Gargeya S."/>
            <person name="Fitzgerald M."/>
            <person name="Abouelleil A."/>
            <person name="Alvarado L."/>
            <person name="Chapman S.B."/>
            <person name="Gainer-Dewar J."/>
            <person name="Goldberg J."/>
            <person name="Griggs A."/>
            <person name="Gujja S."/>
            <person name="Hansen M."/>
            <person name="Howarth C."/>
            <person name="Imamovic A."/>
            <person name="Ireland A."/>
            <person name="Larimer J."/>
            <person name="McCowan C."/>
            <person name="Murphy C."/>
            <person name="Pearson M."/>
            <person name="Poon T.W."/>
            <person name="Priest M."/>
            <person name="Roberts A."/>
            <person name="Saif S."/>
            <person name="Shea T."/>
            <person name="Sykes S."/>
            <person name="Wortman J."/>
            <person name="Nusbaum C."/>
            <person name="Birren B."/>
        </authorList>
    </citation>
    <scope>NUCLEOTIDE SEQUENCE [LARGE SCALE GENOMIC DNA]</scope>
    <source>
        <strain evidence="1">CHvinca01</strain>
    </source>
</reference>
<dbReference type="Proteomes" id="UP000054423">
    <property type="component" value="Unassembled WGS sequence"/>
</dbReference>
<dbReference type="AlphaFoldDB" id="W2K6U2"/>
<protein>
    <submittedName>
        <fullName evidence="1">Uncharacterized protein</fullName>
    </submittedName>
</protein>
<name>W2K6U2_PHYNI</name>
<dbReference type="EMBL" id="KI682804">
    <property type="protein sequence ID" value="ETL80274.1"/>
    <property type="molecule type" value="Genomic_DNA"/>
</dbReference>
<gene>
    <name evidence="1" type="ORF">L917_19222</name>
</gene>
<feature type="non-terminal residue" evidence="1">
    <location>
        <position position="87"/>
    </location>
</feature>
<evidence type="ECO:0000313" key="1">
    <source>
        <dbReference type="EMBL" id="ETL80274.1"/>
    </source>
</evidence>
<accession>W2K6U2</accession>
<organism evidence="1">
    <name type="scientific">Phytophthora nicotianae</name>
    <name type="common">Potato buckeye rot agent</name>
    <name type="synonym">Phytophthora parasitica</name>
    <dbReference type="NCBI Taxonomy" id="4792"/>
    <lineage>
        <taxon>Eukaryota</taxon>
        <taxon>Sar</taxon>
        <taxon>Stramenopiles</taxon>
        <taxon>Oomycota</taxon>
        <taxon>Peronosporomycetes</taxon>
        <taxon>Peronosporales</taxon>
        <taxon>Peronosporaceae</taxon>
        <taxon>Phytophthora</taxon>
    </lineage>
</organism>
<dbReference type="OrthoDB" id="10461365at2759"/>
<proteinExistence type="predicted"/>
<sequence length="87" mass="9376">MDLVRRQVVEDLLAFYCEHNALYKDVAVNYSALAAETVAENLISKETSVNVDANDVDGESDRVGSATEIGETGGETDVVEHSVVFIA</sequence>